<name>A0A0A9H5X8_ARUDO</name>
<organism evidence="1">
    <name type="scientific">Arundo donax</name>
    <name type="common">Giant reed</name>
    <name type="synonym">Donax arundinaceus</name>
    <dbReference type="NCBI Taxonomy" id="35708"/>
    <lineage>
        <taxon>Eukaryota</taxon>
        <taxon>Viridiplantae</taxon>
        <taxon>Streptophyta</taxon>
        <taxon>Embryophyta</taxon>
        <taxon>Tracheophyta</taxon>
        <taxon>Spermatophyta</taxon>
        <taxon>Magnoliopsida</taxon>
        <taxon>Liliopsida</taxon>
        <taxon>Poales</taxon>
        <taxon>Poaceae</taxon>
        <taxon>PACMAD clade</taxon>
        <taxon>Arundinoideae</taxon>
        <taxon>Arundineae</taxon>
        <taxon>Arundo</taxon>
    </lineage>
</organism>
<dbReference type="EMBL" id="GBRH01166697">
    <property type="protein sequence ID" value="JAE31199.1"/>
    <property type="molecule type" value="Transcribed_RNA"/>
</dbReference>
<accession>A0A0A9H5X8</accession>
<reference evidence="1" key="1">
    <citation type="submission" date="2014-09" db="EMBL/GenBank/DDBJ databases">
        <authorList>
            <person name="Magalhaes I.L.F."/>
            <person name="Oliveira U."/>
            <person name="Santos F.R."/>
            <person name="Vidigal T.H.D.A."/>
            <person name="Brescovit A.D."/>
            <person name="Santos A.J."/>
        </authorList>
    </citation>
    <scope>NUCLEOTIDE SEQUENCE</scope>
    <source>
        <tissue evidence="1">Shoot tissue taken approximately 20 cm above the soil surface</tissue>
    </source>
</reference>
<sequence>MERVCTSFALVMRLNVDRFYTRELKS</sequence>
<dbReference type="AlphaFoldDB" id="A0A0A9H5X8"/>
<reference evidence="1" key="2">
    <citation type="journal article" date="2015" name="Data Brief">
        <title>Shoot transcriptome of the giant reed, Arundo donax.</title>
        <authorList>
            <person name="Barrero R.A."/>
            <person name="Guerrero F.D."/>
            <person name="Moolhuijzen P."/>
            <person name="Goolsby J.A."/>
            <person name="Tidwell J."/>
            <person name="Bellgard S.E."/>
            <person name="Bellgard M.I."/>
        </authorList>
    </citation>
    <scope>NUCLEOTIDE SEQUENCE</scope>
    <source>
        <tissue evidence="1">Shoot tissue taken approximately 20 cm above the soil surface</tissue>
    </source>
</reference>
<protein>
    <submittedName>
        <fullName evidence="1">Uncharacterized protein</fullName>
    </submittedName>
</protein>
<evidence type="ECO:0000313" key="1">
    <source>
        <dbReference type="EMBL" id="JAE31199.1"/>
    </source>
</evidence>
<proteinExistence type="predicted"/>